<dbReference type="SUPFAM" id="SSF54593">
    <property type="entry name" value="Glyoxalase/Bleomycin resistance protein/Dihydroxybiphenyl dioxygenase"/>
    <property type="match status" value="1"/>
</dbReference>
<gene>
    <name evidence="3" type="ORF">Xkoz_00111</name>
</gene>
<reference evidence="3 4" key="1">
    <citation type="journal article" date="2017" name="Nat. Microbiol.">
        <title>Natural product diversity associated with the nematode symbionts Photorhabdus and Xenorhabdus.</title>
        <authorList>
            <person name="Tobias N.J."/>
            <person name="Wolff H."/>
            <person name="Djahanschiri B."/>
            <person name="Grundmann F."/>
            <person name="Kronenwerth M."/>
            <person name="Shi Y.M."/>
            <person name="Simonyi S."/>
            <person name="Grun P."/>
            <person name="Shapiro-Ilan D."/>
            <person name="Pidot S.J."/>
            <person name="Stinear T.P."/>
            <person name="Ebersberger I."/>
            <person name="Bode H.B."/>
        </authorList>
    </citation>
    <scope>NUCLEOTIDE SEQUENCE [LARGE SCALE GENOMIC DNA]</scope>
    <source>
        <strain evidence="3 4">DSM 17907</strain>
    </source>
</reference>
<proteinExistence type="predicted"/>
<protein>
    <submittedName>
        <fullName evidence="3">Glyoxalase</fullName>
    </submittedName>
</protein>
<dbReference type="Gene3D" id="3.10.180.10">
    <property type="entry name" value="2,3-Dihydroxybiphenyl 1,2-Dioxygenase, domain 1"/>
    <property type="match status" value="1"/>
</dbReference>
<comment type="caution">
    <text evidence="3">The sequence shown here is derived from an EMBL/GenBank/DDBJ whole genome shotgun (WGS) entry which is preliminary data.</text>
</comment>
<dbReference type="Pfam" id="PF22659">
    <property type="entry name" value="YycE-like_C"/>
    <property type="match status" value="1"/>
</dbReference>
<name>A0A2D0LHJ8_9GAMM</name>
<feature type="domain" description="YycE-like N-terminal" evidence="1">
    <location>
        <begin position="9"/>
        <end position="60"/>
    </location>
</feature>
<dbReference type="InterPro" id="IPR058998">
    <property type="entry name" value="YycE-like_N"/>
</dbReference>
<dbReference type="AlphaFoldDB" id="A0A2D0LHJ8"/>
<evidence type="ECO:0000259" key="1">
    <source>
        <dbReference type="Pfam" id="PF22658"/>
    </source>
</evidence>
<dbReference type="Pfam" id="PF22658">
    <property type="entry name" value="YycE-like_N"/>
    <property type="match status" value="1"/>
</dbReference>
<dbReference type="EMBL" id="NJCX01000001">
    <property type="protein sequence ID" value="PHM75100.1"/>
    <property type="molecule type" value="Genomic_DNA"/>
</dbReference>
<dbReference type="CDD" id="cd06587">
    <property type="entry name" value="VOC"/>
    <property type="match status" value="1"/>
</dbReference>
<feature type="domain" description="YycE-like C-terminal" evidence="2">
    <location>
        <begin position="74"/>
        <end position="127"/>
    </location>
</feature>
<keyword evidence="4" id="KW-1185">Reference proteome</keyword>
<evidence type="ECO:0000259" key="2">
    <source>
        <dbReference type="Pfam" id="PF22659"/>
    </source>
</evidence>
<dbReference type="InterPro" id="IPR029068">
    <property type="entry name" value="Glyas_Bleomycin-R_OHBP_Dase"/>
</dbReference>
<organism evidence="3 4">
    <name type="scientific">Xenorhabdus kozodoii</name>
    <dbReference type="NCBI Taxonomy" id="351676"/>
    <lineage>
        <taxon>Bacteria</taxon>
        <taxon>Pseudomonadati</taxon>
        <taxon>Pseudomonadota</taxon>
        <taxon>Gammaproteobacteria</taxon>
        <taxon>Enterobacterales</taxon>
        <taxon>Morganellaceae</taxon>
        <taxon>Xenorhabdus</taxon>
    </lineage>
</organism>
<dbReference type="InterPro" id="IPR058997">
    <property type="entry name" value="YycE-like_C"/>
</dbReference>
<sequence>MNMKKSTILRIARPTDNLIKIAEMYCHGLNFVILGEFKDHDGFDGIMLGHPNHPWHLEFTHHHNTHVGKAPTKDNLFVFYIEDKLEWQKQIQSMQDAGFILVSSYNPYWDKSGKTFEDIDGYRVVLQHGVSTI</sequence>
<evidence type="ECO:0000313" key="4">
    <source>
        <dbReference type="Proteomes" id="UP000221101"/>
    </source>
</evidence>
<accession>A0A2D0LHJ8</accession>
<evidence type="ECO:0000313" key="3">
    <source>
        <dbReference type="EMBL" id="PHM75100.1"/>
    </source>
</evidence>
<dbReference type="Proteomes" id="UP000221101">
    <property type="component" value="Unassembled WGS sequence"/>
</dbReference>